<evidence type="ECO:0000256" key="4">
    <source>
        <dbReference type="ARBA" id="ARBA00022833"/>
    </source>
</evidence>
<feature type="region of interest" description="Disordered" evidence="9">
    <location>
        <begin position="1"/>
        <end position="24"/>
    </location>
</feature>
<dbReference type="EMBL" id="DF836564">
    <property type="protein sequence ID" value="GAN09563.1"/>
    <property type="molecule type" value="Genomic_DNA"/>
</dbReference>
<keyword evidence="3 8" id="KW-0863">Zinc-finger</keyword>
<evidence type="ECO:0000256" key="3">
    <source>
        <dbReference type="ARBA" id="ARBA00022771"/>
    </source>
</evidence>
<dbReference type="PROSITE" id="PS00344">
    <property type="entry name" value="GATA_ZN_FINGER_1"/>
    <property type="match status" value="1"/>
</dbReference>
<dbReference type="PANTHER" id="PTHR10071">
    <property type="entry name" value="TRANSCRIPTION FACTOR GATA FAMILY MEMBER"/>
    <property type="match status" value="1"/>
</dbReference>
<evidence type="ECO:0000256" key="8">
    <source>
        <dbReference type="PROSITE-ProRule" id="PRU00094"/>
    </source>
</evidence>
<gene>
    <name evidence="11" type="ORF">MAM1_0275d09093</name>
</gene>
<evidence type="ECO:0000256" key="7">
    <source>
        <dbReference type="ARBA" id="ARBA00023242"/>
    </source>
</evidence>
<dbReference type="AlphaFoldDB" id="A0A0C9N4Q3"/>
<feature type="domain" description="GATA-type" evidence="10">
    <location>
        <begin position="45"/>
        <end position="98"/>
    </location>
</feature>
<comment type="subcellular location">
    <subcellularLocation>
        <location evidence="1">Nucleus</location>
    </subcellularLocation>
</comment>
<keyword evidence="12" id="KW-1185">Reference proteome</keyword>
<dbReference type="GO" id="GO:0045944">
    <property type="term" value="P:positive regulation of transcription by RNA polymerase II"/>
    <property type="evidence" value="ECO:0007669"/>
    <property type="project" value="TreeGrafter"/>
</dbReference>
<dbReference type="Pfam" id="PF00320">
    <property type="entry name" value="GATA"/>
    <property type="match status" value="1"/>
</dbReference>
<dbReference type="InterPro" id="IPR039355">
    <property type="entry name" value="Transcription_factor_GATA"/>
</dbReference>
<feature type="region of interest" description="Disordered" evidence="9">
    <location>
        <begin position="406"/>
        <end position="425"/>
    </location>
</feature>
<evidence type="ECO:0000313" key="11">
    <source>
        <dbReference type="EMBL" id="GAN09563.1"/>
    </source>
</evidence>
<feature type="compositionally biased region" description="Low complexity" evidence="9">
    <location>
        <begin position="361"/>
        <end position="381"/>
    </location>
</feature>
<evidence type="ECO:0000256" key="2">
    <source>
        <dbReference type="ARBA" id="ARBA00022723"/>
    </source>
</evidence>
<dbReference type="InterPro" id="IPR013088">
    <property type="entry name" value="Znf_NHR/GATA"/>
</dbReference>
<dbReference type="Gene3D" id="3.30.50.10">
    <property type="entry name" value="Erythroid Transcription Factor GATA-1, subunit A"/>
    <property type="match status" value="1"/>
</dbReference>
<dbReference type="GO" id="GO:0000978">
    <property type="term" value="F:RNA polymerase II cis-regulatory region sequence-specific DNA binding"/>
    <property type="evidence" value="ECO:0007669"/>
    <property type="project" value="TreeGrafter"/>
</dbReference>
<dbReference type="FunFam" id="3.30.50.10:FF:000007">
    <property type="entry name" value="Nitrogen regulatory AreA, N-terminal"/>
    <property type="match status" value="1"/>
</dbReference>
<accession>A0A0C9N4Q3</accession>
<reference evidence="11" key="1">
    <citation type="submission" date="2014-09" db="EMBL/GenBank/DDBJ databases">
        <title>Draft genome sequence of an oleaginous Mucoromycotina fungus Mucor ambiguus NBRC6742.</title>
        <authorList>
            <person name="Takeda I."/>
            <person name="Yamane N."/>
            <person name="Morita T."/>
            <person name="Tamano K."/>
            <person name="Machida M."/>
            <person name="Baker S."/>
            <person name="Koike H."/>
        </authorList>
    </citation>
    <scope>NUCLEOTIDE SEQUENCE</scope>
    <source>
        <strain evidence="11">NBRC 6742</strain>
    </source>
</reference>
<dbReference type="PRINTS" id="PR00619">
    <property type="entry name" value="GATAZNFINGER"/>
</dbReference>
<dbReference type="Proteomes" id="UP000053815">
    <property type="component" value="Unassembled WGS sequence"/>
</dbReference>
<dbReference type="CDD" id="cd00202">
    <property type="entry name" value="ZnF_GATA"/>
    <property type="match status" value="1"/>
</dbReference>
<feature type="region of interest" description="Disordered" evidence="9">
    <location>
        <begin position="120"/>
        <end position="192"/>
    </location>
</feature>
<organism evidence="11">
    <name type="scientific">Mucor ambiguus</name>
    <dbReference type="NCBI Taxonomy" id="91626"/>
    <lineage>
        <taxon>Eukaryota</taxon>
        <taxon>Fungi</taxon>
        <taxon>Fungi incertae sedis</taxon>
        <taxon>Mucoromycota</taxon>
        <taxon>Mucoromycotina</taxon>
        <taxon>Mucoromycetes</taxon>
        <taxon>Mucorales</taxon>
        <taxon>Mucorineae</taxon>
        <taxon>Mucoraceae</taxon>
        <taxon>Mucor</taxon>
    </lineage>
</organism>
<dbReference type="GO" id="GO:0005634">
    <property type="term" value="C:nucleus"/>
    <property type="evidence" value="ECO:0007669"/>
    <property type="project" value="UniProtKB-SubCell"/>
</dbReference>
<feature type="compositionally biased region" description="Basic residues" evidence="9">
    <location>
        <begin position="140"/>
        <end position="173"/>
    </location>
</feature>
<dbReference type="GO" id="GO:0000122">
    <property type="term" value="P:negative regulation of transcription by RNA polymerase II"/>
    <property type="evidence" value="ECO:0007669"/>
    <property type="project" value="TreeGrafter"/>
</dbReference>
<name>A0A0C9N4Q3_9FUNG</name>
<dbReference type="OrthoDB" id="515401at2759"/>
<evidence type="ECO:0000259" key="10">
    <source>
        <dbReference type="PROSITE" id="PS50114"/>
    </source>
</evidence>
<dbReference type="GO" id="GO:0000981">
    <property type="term" value="F:DNA-binding transcription factor activity, RNA polymerase II-specific"/>
    <property type="evidence" value="ECO:0007669"/>
    <property type="project" value="TreeGrafter"/>
</dbReference>
<evidence type="ECO:0000256" key="1">
    <source>
        <dbReference type="ARBA" id="ARBA00004123"/>
    </source>
</evidence>
<keyword evidence="2" id="KW-0479">Metal-binding</keyword>
<evidence type="ECO:0000256" key="9">
    <source>
        <dbReference type="SAM" id="MobiDB-lite"/>
    </source>
</evidence>
<dbReference type="InterPro" id="IPR000679">
    <property type="entry name" value="Znf_GATA"/>
</dbReference>
<feature type="compositionally biased region" description="Low complexity" evidence="9">
    <location>
        <begin position="408"/>
        <end position="425"/>
    </location>
</feature>
<keyword evidence="6" id="KW-0804">Transcription</keyword>
<evidence type="ECO:0000313" key="12">
    <source>
        <dbReference type="Proteomes" id="UP000053815"/>
    </source>
</evidence>
<feature type="region of interest" description="Disordered" evidence="9">
    <location>
        <begin position="361"/>
        <end position="401"/>
    </location>
</feature>
<keyword evidence="7" id="KW-0539">Nucleus</keyword>
<dbReference type="PROSITE" id="PS50114">
    <property type="entry name" value="GATA_ZN_FINGER_2"/>
    <property type="match status" value="1"/>
</dbReference>
<dbReference type="GO" id="GO:0008270">
    <property type="term" value="F:zinc ion binding"/>
    <property type="evidence" value="ECO:0007669"/>
    <property type="project" value="UniProtKB-KW"/>
</dbReference>
<dbReference type="SUPFAM" id="SSF57716">
    <property type="entry name" value="Glucocorticoid receptor-like (DNA-binding domain)"/>
    <property type="match status" value="1"/>
</dbReference>
<feature type="compositionally biased region" description="Polar residues" evidence="9">
    <location>
        <begin position="1"/>
        <end position="19"/>
    </location>
</feature>
<proteinExistence type="predicted"/>
<dbReference type="PANTHER" id="PTHR10071:SF335">
    <property type="entry name" value="IRON-SENSING TRANSCRIPTIONAL REPRESSOR-RELATED"/>
    <property type="match status" value="1"/>
</dbReference>
<keyword evidence="5" id="KW-0805">Transcription regulation</keyword>
<evidence type="ECO:0000256" key="6">
    <source>
        <dbReference type="ARBA" id="ARBA00023163"/>
    </source>
</evidence>
<keyword evidence="4" id="KW-0862">Zinc</keyword>
<dbReference type="STRING" id="91626.A0A0C9N4Q3"/>
<evidence type="ECO:0000256" key="5">
    <source>
        <dbReference type="ARBA" id="ARBA00023015"/>
    </source>
</evidence>
<protein>
    <recommendedName>
        <fullName evidence="10">GATA-type domain-containing protein</fullName>
    </recommendedName>
</protein>
<dbReference type="SMART" id="SM00401">
    <property type="entry name" value="ZnF_GATA"/>
    <property type="match status" value="1"/>
</dbReference>
<sequence length="425" mass="46913">MLSTVTATKPMENQQQPSLSHHHHHSREDCQGCRQCWQRSSIRWTPPAIKCYNCETTTTPLWRRDETGNTICNACGLYYKLHNVQRPITMKRNVIKRRKRFNSLPQQLVVIENLPPLSPALSDMSTETTLEQKQQEQQHSHHSHHQHQHHSHTYHQHHQQHIHHQQGSKRKRSSVSLPEKHNSTNYLANETTKDVNANNEHIILNTIRSLISLGASTSPGTSDTTSLSSSSGLPSVASILSNLILEPALFQQNLEARKDKLEKELEHITHLLSQTTEILKTVESVMAIMNLQRQSSESTSSSSSNSSGSSEKNLLTSLMMLGIAANAEHKGTKVPTPSSSKTIPSLFEAIPSFYSKVDTNATTATKSTPPSPSLSIHSSASHQEDSSSPPPHASVSSAAYLSRFQLQSPATTSTPTTASSSSSSS</sequence>
<feature type="compositionally biased region" description="Polar residues" evidence="9">
    <location>
        <begin position="183"/>
        <end position="192"/>
    </location>
</feature>